<dbReference type="EMBL" id="JACHCC010000003">
    <property type="protein sequence ID" value="MBB6499226.1"/>
    <property type="molecule type" value="Genomic_DNA"/>
</dbReference>
<evidence type="ECO:0000313" key="1">
    <source>
        <dbReference type="EMBL" id="MBB6499226.1"/>
    </source>
</evidence>
<sequence length="53" mass="5902">MKKVNLSDRIQLDREIISKLNDDQLKELEGGQTTSLSCITGTTSCVYQVPDES</sequence>
<proteinExistence type="predicted"/>
<gene>
    <name evidence="1" type="ORF">HDF25_001367</name>
</gene>
<dbReference type="AlphaFoldDB" id="A0A7X0J3Z4"/>
<dbReference type="InterPro" id="IPR058238">
    <property type="entry name" value="Lant_leader_dom"/>
</dbReference>
<dbReference type="Proteomes" id="UP000521017">
    <property type="component" value="Unassembled WGS sequence"/>
</dbReference>
<name>A0A7X0J3Z4_9SPHI</name>
<accession>A0A7X0J3Z4</accession>
<evidence type="ECO:0000313" key="2">
    <source>
        <dbReference type="Proteomes" id="UP000521017"/>
    </source>
</evidence>
<dbReference type="RefSeq" id="WP_184623963.1">
    <property type="nucleotide sequence ID" value="NZ_JACHCC010000003.1"/>
</dbReference>
<dbReference type="NCBIfam" id="NF038153">
    <property type="entry name" value="lant_leader_L1a"/>
    <property type="match status" value="1"/>
</dbReference>
<protein>
    <recommendedName>
        <fullName evidence="3">Bacteriocin-like protein</fullName>
    </recommendedName>
</protein>
<organism evidence="1 2">
    <name type="scientific">Pedobacter cryoconitis</name>
    <dbReference type="NCBI Taxonomy" id="188932"/>
    <lineage>
        <taxon>Bacteria</taxon>
        <taxon>Pseudomonadati</taxon>
        <taxon>Bacteroidota</taxon>
        <taxon>Sphingobacteriia</taxon>
        <taxon>Sphingobacteriales</taxon>
        <taxon>Sphingobacteriaceae</taxon>
        <taxon>Pedobacter</taxon>
    </lineage>
</organism>
<reference evidence="1 2" key="1">
    <citation type="submission" date="2020-08" db="EMBL/GenBank/DDBJ databases">
        <title>Genomic Encyclopedia of Type Strains, Phase IV (KMG-V): Genome sequencing to study the core and pangenomes of soil and plant-associated prokaryotes.</title>
        <authorList>
            <person name="Whitman W."/>
        </authorList>
    </citation>
    <scope>NUCLEOTIDE SEQUENCE [LARGE SCALE GENOMIC DNA]</scope>
    <source>
        <strain evidence="1 2">M2T3</strain>
    </source>
</reference>
<comment type="caution">
    <text evidence="1">The sequence shown here is derived from an EMBL/GenBank/DDBJ whole genome shotgun (WGS) entry which is preliminary data.</text>
</comment>
<evidence type="ECO:0008006" key="3">
    <source>
        <dbReference type="Google" id="ProtNLM"/>
    </source>
</evidence>